<keyword evidence="1" id="KW-0805">Transcription regulation</keyword>
<evidence type="ECO:0000313" key="6">
    <source>
        <dbReference type="Proteomes" id="UP000009235"/>
    </source>
</evidence>
<dbReference type="RefSeq" id="WP_013808247.1">
    <property type="nucleotide sequence ID" value="NC_015564.1"/>
</dbReference>
<dbReference type="Proteomes" id="UP000009235">
    <property type="component" value="Chromosome"/>
</dbReference>
<dbReference type="GO" id="GO:0003700">
    <property type="term" value="F:DNA-binding transcription factor activity"/>
    <property type="evidence" value="ECO:0007669"/>
    <property type="project" value="InterPro"/>
</dbReference>
<dbReference type="eggNOG" id="COG2188">
    <property type="taxonomic scope" value="Bacteria"/>
</dbReference>
<dbReference type="Pfam" id="PF07702">
    <property type="entry name" value="UTRA"/>
    <property type="match status" value="1"/>
</dbReference>
<evidence type="ECO:0000313" key="5">
    <source>
        <dbReference type="EMBL" id="AEF41898.1"/>
    </source>
</evidence>
<dbReference type="Gene3D" id="3.40.1410.10">
    <property type="entry name" value="Chorismate lyase-like"/>
    <property type="match status" value="1"/>
</dbReference>
<gene>
    <name evidence="5" type="ordered locus">AS9A_3457</name>
</gene>
<dbReference type="InterPro" id="IPR000524">
    <property type="entry name" value="Tscrpt_reg_HTH_GntR"/>
</dbReference>
<keyword evidence="3" id="KW-0804">Transcription</keyword>
<dbReference type="PANTHER" id="PTHR44846:SF1">
    <property type="entry name" value="MANNOSYL-D-GLYCERATE TRANSPORT_METABOLISM SYSTEM REPRESSOR MNGR-RELATED"/>
    <property type="match status" value="1"/>
</dbReference>
<dbReference type="HOGENOM" id="CLU_063236_8_2_11"/>
<evidence type="ECO:0000259" key="4">
    <source>
        <dbReference type="PROSITE" id="PS50949"/>
    </source>
</evidence>
<dbReference type="Gene3D" id="1.10.10.10">
    <property type="entry name" value="Winged helix-like DNA-binding domain superfamily/Winged helix DNA-binding domain"/>
    <property type="match status" value="1"/>
</dbReference>
<dbReference type="InterPro" id="IPR050679">
    <property type="entry name" value="Bact_HTH_transcr_reg"/>
</dbReference>
<dbReference type="CDD" id="cd07377">
    <property type="entry name" value="WHTH_GntR"/>
    <property type="match status" value="1"/>
</dbReference>
<dbReference type="InterPro" id="IPR011663">
    <property type="entry name" value="UTRA"/>
</dbReference>
<dbReference type="InterPro" id="IPR036388">
    <property type="entry name" value="WH-like_DNA-bd_sf"/>
</dbReference>
<dbReference type="SMART" id="SM00345">
    <property type="entry name" value="HTH_GNTR"/>
    <property type="match status" value="1"/>
</dbReference>
<dbReference type="KEGG" id="asd:AS9A_3457"/>
<evidence type="ECO:0000256" key="2">
    <source>
        <dbReference type="ARBA" id="ARBA00023125"/>
    </source>
</evidence>
<dbReference type="EMBL" id="CP002786">
    <property type="protein sequence ID" value="AEF41898.1"/>
    <property type="molecule type" value="Genomic_DNA"/>
</dbReference>
<keyword evidence="6" id="KW-1185">Reference proteome</keyword>
<dbReference type="PROSITE" id="PS50949">
    <property type="entry name" value="HTH_GNTR"/>
    <property type="match status" value="1"/>
</dbReference>
<dbReference type="GO" id="GO:0003677">
    <property type="term" value="F:DNA binding"/>
    <property type="evidence" value="ECO:0007669"/>
    <property type="project" value="UniProtKB-KW"/>
</dbReference>
<dbReference type="AlphaFoldDB" id="F6EQM1"/>
<proteinExistence type="predicted"/>
<protein>
    <submittedName>
        <fullName evidence="5">Transcriptional regulator, GntR family</fullName>
    </submittedName>
</protein>
<dbReference type="SUPFAM" id="SSF46785">
    <property type="entry name" value="Winged helix' DNA-binding domain"/>
    <property type="match status" value="1"/>
</dbReference>
<keyword evidence="2" id="KW-0238">DNA-binding</keyword>
<dbReference type="Pfam" id="PF00392">
    <property type="entry name" value="GntR"/>
    <property type="match status" value="1"/>
</dbReference>
<dbReference type="InterPro" id="IPR028978">
    <property type="entry name" value="Chorismate_lyase_/UTRA_dom_sf"/>
</dbReference>
<feature type="domain" description="HTH gntR-type" evidence="4">
    <location>
        <begin position="23"/>
        <end position="90"/>
    </location>
</feature>
<dbReference type="STRING" id="443218.AS9A_3457"/>
<accession>F6EQM1</accession>
<evidence type="ECO:0000256" key="1">
    <source>
        <dbReference type="ARBA" id="ARBA00023015"/>
    </source>
</evidence>
<dbReference type="PANTHER" id="PTHR44846">
    <property type="entry name" value="MANNOSYL-D-GLYCERATE TRANSPORT/METABOLISM SYSTEM REPRESSOR MNGR-RELATED"/>
    <property type="match status" value="1"/>
</dbReference>
<dbReference type="OrthoDB" id="8584262at2"/>
<sequence>MTVSENQALPGRAVHQVLSDGPIPKHEQLRAILHDLCRTALGPGDMLPSERKLVDEYGVSRITVREAVGQLVADGVLERVPGKGTFVARRTVRSHLHLASFHEDMRRAGAQPSTRVLSAEQAVPPLEAAETLRLRPGERAFHVVRLRLANEQPISVDDGWYNPNYLPELLTADLTASLYEQFDSKYGVPINRAEQSVAARACPADLARHLQITEGDPVLVFDRVSYSEKLPIERAISTYRGDRYQLQMSLDETSPQGGSNTGQVR</sequence>
<organism evidence="5 6">
    <name type="scientific">Hoyosella subflava (strain DSM 45089 / JCM 17490 / NBRC 109087 / DQS3-9A1)</name>
    <name type="common">Amycolicicoccus subflavus</name>
    <dbReference type="NCBI Taxonomy" id="443218"/>
    <lineage>
        <taxon>Bacteria</taxon>
        <taxon>Bacillati</taxon>
        <taxon>Actinomycetota</taxon>
        <taxon>Actinomycetes</taxon>
        <taxon>Mycobacteriales</taxon>
        <taxon>Hoyosellaceae</taxon>
        <taxon>Hoyosella</taxon>
    </lineage>
</organism>
<reference evidence="5 6" key="1">
    <citation type="journal article" date="2011" name="J. Bacteriol.">
        <title>Complete genome sequence of Amycolicicoccus subflavus DQS3-9A1T, an actinomycete isolated from crude oil-polluted soil.</title>
        <authorList>
            <person name="Cai M."/>
            <person name="Chen W.M."/>
            <person name="Nie Y."/>
            <person name="Chi C.Q."/>
            <person name="Wang Y.N."/>
            <person name="Tang Y.Q."/>
            <person name="Li G.Y."/>
            <person name="Wu X.L."/>
        </authorList>
    </citation>
    <scope>NUCLEOTIDE SEQUENCE [LARGE SCALE GENOMIC DNA]</scope>
    <source>
        <strain evidence="6">DSM 45089 / DQS3-9A1</strain>
    </source>
</reference>
<dbReference type="SMART" id="SM00866">
    <property type="entry name" value="UTRA"/>
    <property type="match status" value="1"/>
</dbReference>
<name>F6EQM1_HOYSD</name>
<dbReference type="PRINTS" id="PR00035">
    <property type="entry name" value="HTHGNTR"/>
</dbReference>
<evidence type="ECO:0000256" key="3">
    <source>
        <dbReference type="ARBA" id="ARBA00023163"/>
    </source>
</evidence>
<dbReference type="SUPFAM" id="SSF64288">
    <property type="entry name" value="Chorismate lyase-like"/>
    <property type="match status" value="1"/>
</dbReference>
<dbReference type="InterPro" id="IPR036390">
    <property type="entry name" value="WH_DNA-bd_sf"/>
</dbReference>
<dbReference type="GO" id="GO:0045892">
    <property type="term" value="P:negative regulation of DNA-templated transcription"/>
    <property type="evidence" value="ECO:0007669"/>
    <property type="project" value="TreeGrafter"/>
</dbReference>